<dbReference type="PROSITE" id="PS51186">
    <property type="entry name" value="GNAT"/>
    <property type="match status" value="1"/>
</dbReference>
<organism evidence="2 3">
    <name type="scientific">Vibrio ulleungensis</name>
    <dbReference type="NCBI Taxonomy" id="2807619"/>
    <lineage>
        <taxon>Bacteria</taxon>
        <taxon>Pseudomonadati</taxon>
        <taxon>Pseudomonadota</taxon>
        <taxon>Gammaproteobacteria</taxon>
        <taxon>Vibrionales</taxon>
        <taxon>Vibrionaceae</taxon>
        <taxon>Vibrio</taxon>
    </lineage>
</organism>
<dbReference type="Proteomes" id="UP000809621">
    <property type="component" value="Unassembled WGS sequence"/>
</dbReference>
<dbReference type="Pfam" id="PF13302">
    <property type="entry name" value="Acetyltransf_3"/>
    <property type="match status" value="1"/>
</dbReference>
<dbReference type="SUPFAM" id="SSF55729">
    <property type="entry name" value="Acyl-CoA N-acyltransferases (Nat)"/>
    <property type="match status" value="1"/>
</dbReference>
<evidence type="ECO:0000313" key="3">
    <source>
        <dbReference type="Proteomes" id="UP000809621"/>
    </source>
</evidence>
<sequence>MIVTDRLIIRSWRESDRAPFAKMSADPQVMRFFPSTLSVAEADHMVDKIENYTKQQGMGFWAVEEKATQEFIGFIGLNCLAEDNGILPHSFVEIGWRLRAKSWGVGYATEGALGVLSYAKTLDISEVYAFTALINAPSIRVMEKIGMHNTHQDFDHPNVDAGHRLQRHCLYKIFLNS</sequence>
<dbReference type="PANTHER" id="PTHR43792:SF1">
    <property type="entry name" value="N-ACETYLTRANSFERASE DOMAIN-CONTAINING PROTEIN"/>
    <property type="match status" value="1"/>
</dbReference>
<accession>A0ABS2HB77</accession>
<dbReference type="Gene3D" id="3.40.630.30">
    <property type="match status" value="1"/>
</dbReference>
<gene>
    <name evidence="2" type="ORF">JQC93_00415</name>
</gene>
<reference evidence="2 3" key="1">
    <citation type="submission" date="2021-02" db="EMBL/GenBank/DDBJ databases">
        <authorList>
            <person name="Park J.-S."/>
        </authorList>
    </citation>
    <scope>NUCLEOTIDE SEQUENCE [LARGE SCALE GENOMIC DNA]</scope>
    <source>
        <strain evidence="2 3">188UL20-2</strain>
    </source>
</reference>
<proteinExistence type="predicted"/>
<keyword evidence="3" id="KW-1185">Reference proteome</keyword>
<evidence type="ECO:0000313" key="2">
    <source>
        <dbReference type="EMBL" id="MBM7034850.1"/>
    </source>
</evidence>
<evidence type="ECO:0000259" key="1">
    <source>
        <dbReference type="PROSITE" id="PS51186"/>
    </source>
</evidence>
<dbReference type="RefSeq" id="WP_205156512.1">
    <property type="nucleotide sequence ID" value="NZ_JAFEUM010000001.1"/>
</dbReference>
<dbReference type="EMBL" id="JAFEUM010000001">
    <property type="protein sequence ID" value="MBM7034850.1"/>
    <property type="molecule type" value="Genomic_DNA"/>
</dbReference>
<dbReference type="PANTHER" id="PTHR43792">
    <property type="entry name" value="GNAT FAMILY, PUTATIVE (AFU_ORTHOLOGUE AFUA_3G00765)-RELATED-RELATED"/>
    <property type="match status" value="1"/>
</dbReference>
<protein>
    <submittedName>
        <fullName evidence="2">GNAT family N-acetyltransferase</fullName>
    </submittedName>
</protein>
<comment type="caution">
    <text evidence="2">The sequence shown here is derived from an EMBL/GenBank/DDBJ whole genome shotgun (WGS) entry which is preliminary data.</text>
</comment>
<name>A0ABS2HB77_9VIBR</name>
<dbReference type="InterPro" id="IPR051531">
    <property type="entry name" value="N-acetyltransferase"/>
</dbReference>
<feature type="domain" description="N-acetyltransferase" evidence="1">
    <location>
        <begin position="7"/>
        <end position="176"/>
    </location>
</feature>
<dbReference type="InterPro" id="IPR000182">
    <property type="entry name" value="GNAT_dom"/>
</dbReference>
<dbReference type="InterPro" id="IPR016181">
    <property type="entry name" value="Acyl_CoA_acyltransferase"/>
</dbReference>